<comment type="function">
    <text evidence="3">May play the central regulatory role in sporulation. It may be an element of the effector pathway responsible for the activation of sporulation genes in response to nutritional stress. Spo0A may act in concert with spo0H (a sigma factor) to control the expression of some genes that are critical to the sporulation process.</text>
</comment>
<evidence type="ECO:0000256" key="2">
    <source>
        <dbReference type="ARBA" id="ARBA00022553"/>
    </source>
</evidence>
<dbReference type="InterPro" id="IPR050595">
    <property type="entry name" value="Bact_response_regulator"/>
</dbReference>
<feature type="domain" description="Response regulatory" evidence="5">
    <location>
        <begin position="4"/>
        <end position="121"/>
    </location>
</feature>
<organism evidence="6 7">
    <name type="scientific">Clostridium cellulovorans (strain ATCC 35296 / DSM 3052 / OCM 3 / 743B)</name>
    <dbReference type="NCBI Taxonomy" id="573061"/>
    <lineage>
        <taxon>Bacteria</taxon>
        <taxon>Bacillati</taxon>
        <taxon>Bacillota</taxon>
        <taxon>Clostridia</taxon>
        <taxon>Eubacteriales</taxon>
        <taxon>Clostridiaceae</taxon>
        <taxon>Clostridium</taxon>
    </lineage>
</organism>
<evidence type="ECO:0000313" key="7">
    <source>
        <dbReference type="Proteomes" id="UP000002730"/>
    </source>
</evidence>
<dbReference type="Proteomes" id="UP000002730">
    <property type="component" value="Chromosome"/>
</dbReference>
<dbReference type="Pfam" id="PF00072">
    <property type="entry name" value="Response_reg"/>
    <property type="match status" value="1"/>
</dbReference>
<dbReference type="PANTHER" id="PTHR44591:SF3">
    <property type="entry name" value="RESPONSE REGULATORY DOMAIN-CONTAINING PROTEIN"/>
    <property type="match status" value="1"/>
</dbReference>
<dbReference type="InterPro" id="IPR001789">
    <property type="entry name" value="Sig_transdc_resp-reg_receiver"/>
</dbReference>
<dbReference type="RefSeq" id="WP_010075549.1">
    <property type="nucleotide sequence ID" value="NC_014393.1"/>
</dbReference>
<keyword evidence="2 4" id="KW-0597">Phosphoprotein</keyword>
<protein>
    <recommendedName>
        <fullName evidence="1">Stage 0 sporulation protein A homolog</fullName>
    </recommendedName>
</protein>
<dbReference type="GO" id="GO:0000160">
    <property type="term" value="P:phosphorelay signal transduction system"/>
    <property type="evidence" value="ECO:0007669"/>
    <property type="project" value="InterPro"/>
</dbReference>
<dbReference type="InterPro" id="IPR011006">
    <property type="entry name" value="CheY-like_superfamily"/>
</dbReference>
<dbReference type="PROSITE" id="PS50110">
    <property type="entry name" value="RESPONSE_REGULATORY"/>
    <property type="match status" value="1"/>
</dbReference>
<dbReference type="HOGENOM" id="CLU_000445_69_15_9"/>
<accession>D9SQT3</accession>
<evidence type="ECO:0000256" key="1">
    <source>
        <dbReference type="ARBA" id="ARBA00018672"/>
    </source>
</evidence>
<evidence type="ECO:0000259" key="5">
    <source>
        <dbReference type="PROSITE" id="PS50110"/>
    </source>
</evidence>
<name>D9SQT3_CLOC7</name>
<dbReference type="EMBL" id="CP002160">
    <property type="protein sequence ID" value="ADL52289.1"/>
    <property type="molecule type" value="Genomic_DNA"/>
</dbReference>
<evidence type="ECO:0000313" key="6">
    <source>
        <dbReference type="EMBL" id="ADL52289.1"/>
    </source>
</evidence>
<dbReference type="OrthoDB" id="9808843at2"/>
<feature type="modified residue" description="4-aspartylphosphate" evidence="4">
    <location>
        <position position="54"/>
    </location>
</feature>
<evidence type="ECO:0000256" key="3">
    <source>
        <dbReference type="ARBA" id="ARBA00024867"/>
    </source>
</evidence>
<dbReference type="Gene3D" id="3.40.50.2300">
    <property type="match status" value="1"/>
</dbReference>
<dbReference type="AlphaFoldDB" id="D9SQT3"/>
<keyword evidence="7" id="KW-1185">Reference proteome</keyword>
<proteinExistence type="predicted"/>
<reference evidence="6 7" key="1">
    <citation type="submission" date="2010-08" db="EMBL/GenBank/DDBJ databases">
        <title>Complete sequence of Clostridium cellulovorans 743B.</title>
        <authorList>
            <consortium name="US DOE Joint Genome Institute"/>
            <person name="Lucas S."/>
            <person name="Copeland A."/>
            <person name="Lapidus A."/>
            <person name="Cheng J.-F."/>
            <person name="Bruce D."/>
            <person name="Goodwin L."/>
            <person name="Pitluck S."/>
            <person name="Chertkov O."/>
            <person name="Detter J.C."/>
            <person name="Han C."/>
            <person name="Tapia R."/>
            <person name="Land M."/>
            <person name="Hauser L."/>
            <person name="Chang Y.-J."/>
            <person name="Jeffries C."/>
            <person name="Kyrpides N."/>
            <person name="Ivanova N."/>
            <person name="Mikhailova N."/>
            <person name="Hemme C.L."/>
            <person name="Woyke T."/>
        </authorList>
    </citation>
    <scope>NUCLEOTIDE SEQUENCE [LARGE SCALE GENOMIC DNA]</scope>
    <source>
        <strain evidence="7">ATCC 35296 / DSM 3052 / OCM 3 / 743B</strain>
    </source>
</reference>
<evidence type="ECO:0000256" key="4">
    <source>
        <dbReference type="PROSITE-ProRule" id="PRU00169"/>
    </source>
</evidence>
<dbReference type="SMART" id="SM00448">
    <property type="entry name" value="REC"/>
    <property type="match status" value="1"/>
</dbReference>
<sequence>MKKKILVVDDSSYMRMFLTKIIKKTDKYLVFDAPEKDYAIDVFNTVKPDIVTLDLDISENRWGGMEVLTEMIKINPETVVIIITASGDESIKEECMKLGAKNYIKKPVDTGVLLKTIEQYL</sequence>
<dbReference type="SUPFAM" id="SSF52172">
    <property type="entry name" value="CheY-like"/>
    <property type="match status" value="1"/>
</dbReference>
<dbReference type="eggNOG" id="COG2201">
    <property type="taxonomic scope" value="Bacteria"/>
</dbReference>
<dbReference type="STRING" id="573061.Clocel_2577"/>
<gene>
    <name evidence="6" type="ordered locus">Clocel_2577</name>
</gene>
<dbReference type="KEGG" id="ccb:Clocel_2577"/>
<dbReference type="PANTHER" id="PTHR44591">
    <property type="entry name" value="STRESS RESPONSE REGULATOR PROTEIN 1"/>
    <property type="match status" value="1"/>
</dbReference>